<accession>A0AAV7TYU9</accession>
<organism evidence="1 2">
    <name type="scientific">Pleurodeles waltl</name>
    <name type="common">Iberian ribbed newt</name>
    <dbReference type="NCBI Taxonomy" id="8319"/>
    <lineage>
        <taxon>Eukaryota</taxon>
        <taxon>Metazoa</taxon>
        <taxon>Chordata</taxon>
        <taxon>Craniata</taxon>
        <taxon>Vertebrata</taxon>
        <taxon>Euteleostomi</taxon>
        <taxon>Amphibia</taxon>
        <taxon>Batrachia</taxon>
        <taxon>Caudata</taxon>
        <taxon>Salamandroidea</taxon>
        <taxon>Salamandridae</taxon>
        <taxon>Pleurodelinae</taxon>
        <taxon>Pleurodeles</taxon>
    </lineage>
</organism>
<keyword evidence="2" id="KW-1185">Reference proteome</keyword>
<comment type="caution">
    <text evidence="1">The sequence shown here is derived from an EMBL/GenBank/DDBJ whole genome shotgun (WGS) entry which is preliminary data.</text>
</comment>
<reference evidence="1" key="1">
    <citation type="journal article" date="2022" name="bioRxiv">
        <title>Sequencing and chromosome-scale assembly of the giantPleurodeles waltlgenome.</title>
        <authorList>
            <person name="Brown T."/>
            <person name="Elewa A."/>
            <person name="Iarovenko S."/>
            <person name="Subramanian E."/>
            <person name="Araus A.J."/>
            <person name="Petzold A."/>
            <person name="Susuki M."/>
            <person name="Suzuki K.-i.T."/>
            <person name="Hayashi T."/>
            <person name="Toyoda A."/>
            <person name="Oliveira C."/>
            <person name="Osipova E."/>
            <person name="Leigh N.D."/>
            <person name="Simon A."/>
            <person name="Yun M.H."/>
        </authorList>
    </citation>
    <scope>NUCLEOTIDE SEQUENCE</scope>
    <source>
        <strain evidence="1">20211129_DDA</strain>
        <tissue evidence="1">Liver</tissue>
    </source>
</reference>
<evidence type="ECO:0000313" key="1">
    <source>
        <dbReference type="EMBL" id="KAJ1181670.1"/>
    </source>
</evidence>
<evidence type="ECO:0000313" key="2">
    <source>
        <dbReference type="Proteomes" id="UP001066276"/>
    </source>
</evidence>
<protein>
    <submittedName>
        <fullName evidence="1">Uncharacterized protein</fullName>
    </submittedName>
</protein>
<name>A0AAV7TYU9_PLEWA</name>
<gene>
    <name evidence="1" type="ORF">NDU88_006873</name>
</gene>
<sequence length="83" mass="9051">MIHKEPLKRVQLSTGSQSYLGLGRDCDQLSSGSISGKELSDLREEEVWSGARQSLLLGVDIDGCSTIQKGQICERYADQAHNG</sequence>
<dbReference type="Proteomes" id="UP001066276">
    <property type="component" value="Chromosome 3_2"/>
</dbReference>
<dbReference type="EMBL" id="JANPWB010000006">
    <property type="protein sequence ID" value="KAJ1181670.1"/>
    <property type="molecule type" value="Genomic_DNA"/>
</dbReference>
<dbReference type="AlphaFoldDB" id="A0AAV7TYU9"/>
<proteinExistence type="predicted"/>